<keyword evidence="2" id="KW-1185">Reference proteome</keyword>
<dbReference type="RefSeq" id="WP_137642267.1">
    <property type="nucleotide sequence ID" value="NZ_BJEA01000007.1"/>
</dbReference>
<dbReference type="InterPro" id="IPR013382">
    <property type="entry name" value="CRISPR-assoc_prot_Cse2"/>
</dbReference>
<protein>
    <submittedName>
        <fullName evidence="1">Type I-E CRISPR-associated protein Cse2/CasB</fullName>
    </submittedName>
</protein>
<dbReference type="InterPro" id="IPR038287">
    <property type="entry name" value="Cse2_sf"/>
</dbReference>
<name>A0ABV5WRK2_9LACO</name>
<proteinExistence type="predicted"/>
<evidence type="ECO:0000313" key="2">
    <source>
        <dbReference type="Proteomes" id="UP001589691"/>
    </source>
</evidence>
<sequence length="209" mass="23158">MKAEIASSTKQIILKLYNGGHINKGVLAGVRTASAMTSPRAQVVWPVMMASMPSRMLSHSGQPTKEETAIYAAVRLYALHQQSTERCVYGPSPRYKGQLADADQALPAGKPLFDVLAGMRLDPAYQVALDRRVQSILTLTNIAAIIDAVSHLIGMLKSRVGDARVDYAQLAQDFYQIQLGYTQANRVRLRWGQQYFYVNKNKQSKGENN</sequence>
<organism evidence="1 2">
    <name type="scientific">Lactiplantibacillus modestisalitolerans</name>
    <dbReference type="NCBI Taxonomy" id="1457219"/>
    <lineage>
        <taxon>Bacteria</taxon>
        <taxon>Bacillati</taxon>
        <taxon>Bacillota</taxon>
        <taxon>Bacilli</taxon>
        <taxon>Lactobacillales</taxon>
        <taxon>Lactobacillaceae</taxon>
        <taxon>Lactiplantibacillus</taxon>
    </lineage>
</organism>
<dbReference type="Pfam" id="PF09485">
    <property type="entry name" value="CRISPR_Cse2"/>
    <property type="match status" value="1"/>
</dbReference>
<reference evidence="1 2" key="1">
    <citation type="submission" date="2024-09" db="EMBL/GenBank/DDBJ databases">
        <authorList>
            <person name="Sun Q."/>
            <person name="Mori K."/>
        </authorList>
    </citation>
    <scope>NUCLEOTIDE SEQUENCE [LARGE SCALE GENOMIC DNA]</scope>
    <source>
        <strain evidence="1 2">TBRC 4576</strain>
    </source>
</reference>
<evidence type="ECO:0000313" key="1">
    <source>
        <dbReference type="EMBL" id="MFB9768757.1"/>
    </source>
</evidence>
<dbReference type="Gene3D" id="1.10.520.40">
    <property type="entry name" value="CRISPR-associated protein Cse2"/>
    <property type="match status" value="1"/>
</dbReference>
<accession>A0ABV5WRK2</accession>
<comment type="caution">
    <text evidence="1">The sequence shown here is derived from an EMBL/GenBank/DDBJ whole genome shotgun (WGS) entry which is preliminary data.</text>
</comment>
<dbReference type="NCBIfam" id="TIGR02548">
    <property type="entry name" value="casB_cse2"/>
    <property type="match status" value="1"/>
</dbReference>
<gene>
    <name evidence="1" type="primary">casB</name>
    <name evidence="1" type="synonym">cse2</name>
    <name evidence="1" type="ORF">ACFFLI_02570</name>
</gene>
<dbReference type="Proteomes" id="UP001589691">
    <property type="component" value="Unassembled WGS sequence"/>
</dbReference>
<dbReference type="EMBL" id="JBHLZY010000005">
    <property type="protein sequence ID" value="MFB9768757.1"/>
    <property type="molecule type" value="Genomic_DNA"/>
</dbReference>